<evidence type="ECO:0000313" key="2">
    <source>
        <dbReference type="Proteomes" id="UP001221413"/>
    </source>
</evidence>
<gene>
    <name evidence="1" type="ORF">Dda_7852</name>
</gene>
<sequence>MPGIRKAPDSMKAAKHVPFLRAPLPCLLTKVMQCKAMLESSAGSRIGAST</sequence>
<keyword evidence="2" id="KW-1185">Reference proteome</keyword>
<accession>A0AAD6IS74</accession>
<reference evidence="1" key="1">
    <citation type="submission" date="2023-01" db="EMBL/GenBank/DDBJ databases">
        <title>The chitinases involved in constricting ring structure development in the nematode-trapping fungus Drechslerella dactyloides.</title>
        <authorList>
            <person name="Wang R."/>
            <person name="Zhang L."/>
            <person name="Tang P."/>
            <person name="Li S."/>
            <person name="Liang L."/>
        </authorList>
    </citation>
    <scope>NUCLEOTIDE SEQUENCE</scope>
    <source>
        <strain evidence="1">YMF1.00031</strain>
    </source>
</reference>
<proteinExistence type="predicted"/>
<comment type="caution">
    <text evidence="1">The sequence shown here is derived from an EMBL/GenBank/DDBJ whole genome shotgun (WGS) entry which is preliminary data.</text>
</comment>
<name>A0AAD6IS74_DREDA</name>
<protein>
    <submittedName>
        <fullName evidence="1">Uncharacterized protein</fullName>
    </submittedName>
</protein>
<organism evidence="1 2">
    <name type="scientific">Drechslerella dactyloides</name>
    <name type="common">Nematode-trapping fungus</name>
    <name type="synonym">Arthrobotrys dactyloides</name>
    <dbReference type="NCBI Taxonomy" id="74499"/>
    <lineage>
        <taxon>Eukaryota</taxon>
        <taxon>Fungi</taxon>
        <taxon>Dikarya</taxon>
        <taxon>Ascomycota</taxon>
        <taxon>Pezizomycotina</taxon>
        <taxon>Orbiliomycetes</taxon>
        <taxon>Orbiliales</taxon>
        <taxon>Orbiliaceae</taxon>
        <taxon>Drechslerella</taxon>
    </lineage>
</organism>
<dbReference type="AlphaFoldDB" id="A0AAD6IS74"/>
<dbReference type="Proteomes" id="UP001221413">
    <property type="component" value="Unassembled WGS sequence"/>
</dbReference>
<dbReference type="EMBL" id="JAQGDS010000011">
    <property type="protein sequence ID" value="KAJ6256969.1"/>
    <property type="molecule type" value="Genomic_DNA"/>
</dbReference>
<evidence type="ECO:0000313" key="1">
    <source>
        <dbReference type="EMBL" id="KAJ6256969.1"/>
    </source>
</evidence>